<reference evidence="2 3" key="1">
    <citation type="submission" date="2022-12" db="EMBL/GenBank/DDBJ databases">
        <title>Chromosome-level genome of Tegillarca granosa.</title>
        <authorList>
            <person name="Kim J."/>
        </authorList>
    </citation>
    <scope>NUCLEOTIDE SEQUENCE [LARGE SCALE GENOMIC DNA]</scope>
    <source>
        <strain evidence="2">Teg-2019</strain>
        <tissue evidence="2">Adductor muscle</tissue>
    </source>
</reference>
<accession>A0ABQ9FBE2</accession>
<dbReference type="Proteomes" id="UP001217089">
    <property type="component" value="Unassembled WGS sequence"/>
</dbReference>
<proteinExistence type="predicted"/>
<keyword evidence="3" id="KW-1185">Reference proteome</keyword>
<evidence type="ECO:0000313" key="3">
    <source>
        <dbReference type="Proteomes" id="UP001217089"/>
    </source>
</evidence>
<evidence type="ECO:0000256" key="1">
    <source>
        <dbReference type="SAM" id="MobiDB-lite"/>
    </source>
</evidence>
<name>A0ABQ9FBE2_TEGGR</name>
<feature type="compositionally biased region" description="Polar residues" evidence="1">
    <location>
        <begin position="19"/>
        <end position="33"/>
    </location>
</feature>
<comment type="caution">
    <text evidence="2">The sequence shown here is derived from an EMBL/GenBank/DDBJ whole genome shotgun (WGS) entry which is preliminary data.</text>
</comment>
<sequence length="94" mass="10211">MSAKGTVADAPISPKSKGDTTSSAKASNDQINMSNSNSNSNKLDKLIDAKSSQDSMERMFESKLDKLKSDLMTNVSEKVRALRDELSIDIGRET</sequence>
<organism evidence="2 3">
    <name type="scientific">Tegillarca granosa</name>
    <name type="common">Malaysian cockle</name>
    <name type="synonym">Anadara granosa</name>
    <dbReference type="NCBI Taxonomy" id="220873"/>
    <lineage>
        <taxon>Eukaryota</taxon>
        <taxon>Metazoa</taxon>
        <taxon>Spiralia</taxon>
        <taxon>Lophotrochozoa</taxon>
        <taxon>Mollusca</taxon>
        <taxon>Bivalvia</taxon>
        <taxon>Autobranchia</taxon>
        <taxon>Pteriomorphia</taxon>
        <taxon>Arcoida</taxon>
        <taxon>Arcoidea</taxon>
        <taxon>Arcidae</taxon>
        <taxon>Tegillarca</taxon>
    </lineage>
</organism>
<gene>
    <name evidence="2" type="ORF">KUTeg_009283</name>
</gene>
<dbReference type="EMBL" id="JARBDR010000419">
    <property type="protein sequence ID" value="KAJ8313167.1"/>
    <property type="molecule type" value="Genomic_DNA"/>
</dbReference>
<feature type="region of interest" description="Disordered" evidence="1">
    <location>
        <begin position="1"/>
        <end position="55"/>
    </location>
</feature>
<evidence type="ECO:0000313" key="2">
    <source>
        <dbReference type="EMBL" id="KAJ8313167.1"/>
    </source>
</evidence>
<protein>
    <submittedName>
        <fullName evidence="2">Uncharacterized protein</fullName>
    </submittedName>
</protein>